<dbReference type="SUPFAM" id="SSF53300">
    <property type="entry name" value="vWA-like"/>
    <property type="match status" value="1"/>
</dbReference>
<evidence type="ECO:0000256" key="3">
    <source>
        <dbReference type="ARBA" id="ARBA00022729"/>
    </source>
</evidence>
<gene>
    <name evidence="5" type="ORF">G0U57_018128</name>
</gene>
<feature type="domain" description="Hemicentin-1-like von Willebrand factor A" evidence="4">
    <location>
        <begin position="2"/>
        <end position="127"/>
    </location>
</feature>
<evidence type="ECO:0000313" key="5">
    <source>
        <dbReference type="EMBL" id="KAG6933990.1"/>
    </source>
</evidence>
<dbReference type="EMBL" id="JAHGAV010000064">
    <property type="protein sequence ID" value="KAG6933990.1"/>
    <property type="molecule type" value="Genomic_DNA"/>
</dbReference>
<protein>
    <submittedName>
        <fullName evidence="5">Hemicentin 2</fullName>
    </submittedName>
</protein>
<dbReference type="Pfam" id="PF25106">
    <property type="entry name" value="VWA_4"/>
    <property type="match status" value="1"/>
</dbReference>
<comment type="subcellular location">
    <subcellularLocation>
        <location evidence="1">Secreted</location>
    </subcellularLocation>
</comment>
<dbReference type="InterPro" id="IPR056861">
    <property type="entry name" value="HMCN1-like_VWA"/>
</dbReference>
<dbReference type="OrthoDB" id="5985519at2759"/>
<reference evidence="5 6" key="1">
    <citation type="journal article" date="2020" name="G3 (Bethesda)">
        <title>Draft Genome of the Common Snapping Turtle, Chelydra serpentina, a Model for Phenotypic Plasticity in Reptiles.</title>
        <authorList>
            <person name="Das D."/>
            <person name="Singh S.K."/>
            <person name="Bierstedt J."/>
            <person name="Erickson A."/>
            <person name="Galli G.L.J."/>
            <person name="Crossley D.A. 2nd"/>
            <person name="Rhen T."/>
        </authorList>
    </citation>
    <scope>NUCLEOTIDE SEQUENCE [LARGE SCALE GENOMIC DNA]</scope>
    <source>
        <strain evidence="5">KW</strain>
    </source>
</reference>
<evidence type="ECO:0000256" key="2">
    <source>
        <dbReference type="ARBA" id="ARBA00022525"/>
    </source>
</evidence>
<dbReference type="PANTHER" id="PTHR14905:SF7">
    <property type="entry name" value="VON WILLEBRAND FACTOR A DOMAIN-CONTAINING PROTEIN 7"/>
    <property type="match status" value="1"/>
</dbReference>
<evidence type="ECO:0000259" key="4">
    <source>
        <dbReference type="Pfam" id="PF25106"/>
    </source>
</evidence>
<dbReference type="Gene3D" id="3.40.50.410">
    <property type="entry name" value="von Willebrand factor, type A domain"/>
    <property type="match status" value="1"/>
</dbReference>
<dbReference type="AlphaFoldDB" id="A0A8T1SZE5"/>
<dbReference type="Proteomes" id="UP000765507">
    <property type="component" value="Unassembled WGS sequence"/>
</dbReference>
<dbReference type="GO" id="GO:0005576">
    <property type="term" value="C:extracellular region"/>
    <property type="evidence" value="ECO:0007669"/>
    <property type="project" value="UniProtKB-SubCell"/>
</dbReference>
<dbReference type="InterPro" id="IPR036465">
    <property type="entry name" value="vWFA_dom_sf"/>
</dbReference>
<proteinExistence type="predicted"/>
<dbReference type="PANTHER" id="PTHR14905">
    <property type="entry name" value="NG37"/>
    <property type="match status" value="1"/>
</dbReference>
<keyword evidence="2" id="KW-0964">Secreted</keyword>
<keyword evidence="3" id="KW-0732">Signal</keyword>
<evidence type="ECO:0000256" key="1">
    <source>
        <dbReference type="ARBA" id="ARBA00004613"/>
    </source>
</evidence>
<accession>A0A8T1SZE5</accession>
<feature type="non-terminal residue" evidence="5">
    <location>
        <position position="1"/>
    </location>
</feature>
<comment type="caution">
    <text evidence="5">The sequence shown here is derived from an EMBL/GenBank/DDBJ whole genome shotgun (WGS) entry which is preliminary data.</text>
</comment>
<evidence type="ECO:0000313" key="6">
    <source>
        <dbReference type="Proteomes" id="UP000765507"/>
    </source>
</evidence>
<keyword evidence="6" id="KW-1185">Reference proteome</keyword>
<name>A0A8T1SZE5_CHESE</name>
<feature type="non-terminal residue" evidence="5">
    <location>
        <position position="182"/>
    </location>
</feature>
<sequence length="182" mass="20142">KAISNYALIPFHDPEIGPATLTADPEEFQRELSGLYVQGGGDCPEMSVGAIQLAVEVSHPGSFIYVFSDARAKDYKRKQELLQLLQHKQSQVVFVLTGDCGDRSHPGYRVYEEIAATSSGQIFHLDKQQVKEVLKWVEEAIQASKVHLLSTDHERGGEHTWLVPFDPSLKEVTISVSGPAPE</sequence>
<organism evidence="5 6">
    <name type="scientific">Chelydra serpentina</name>
    <name type="common">Snapping turtle</name>
    <name type="synonym">Testudo serpentina</name>
    <dbReference type="NCBI Taxonomy" id="8475"/>
    <lineage>
        <taxon>Eukaryota</taxon>
        <taxon>Metazoa</taxon>
        <taxon>Chordata</taxon>
        <taxon>Craniata</taxon>
        <taxon>Vertebrata</taxon>
        <taxon>Euteleostomi</taxon>
        <taxon>Archelosauria</taxon>
        <taxon>Testudinata</taxon>
        <taxon>Testudines</taxon>
        <taxon>Cryptodira</taxon>
        <taxon>Durocryptodira</taxon>
        <taxon>Americhelydia</taxon>
        <taxon>Chelydroidea</taxon>
        <taxon>Chelydridae</taxon>
        <taxon>Chelydra</taxon>
    </lineage>
</organism>
<dbReference type="InterPro" id="IPR052577">
    <property type="entry name" value="VWA7"/>
</dbReference>